<dbReference type="Proteomes" id="UP000252519">
    <property type="component" value="Unassembled WGS sequence"/>
</dbReference>
<accession>A0A368F0L0</accession>
<sequence length="168" mass="18827">LQRQPVVTEYSSVTVSTVDKSIIDKRLGPNRHGDSSLRSPTPLIIETPSKLCMHFYRTGSGAQELIPIDGPRTVCCGSLCRCPKRCPFDEKWDEALDGDLETVKARFRDDPSRKNSPPPKNDSPSSAKSEFPRLLGPFFRIEVRVSKQEETNTCRTEKIHKASHSTSL</sequence>
<evidence type="ECO:0000313" key="3">
    <source>
        <dbReference type="Proteomes" id="UP000252519"/>
    </source>
</evidence>
<gene>
    <name evidence="2" type="ORF">ANCCAN_28675</name>
</gene>
<dbReference type="AlphaFoldDB" id="A0A368F0L0"/>
<name>A0A368F0L0_ANCCA</name>
<protein>
    <submittedName>
        <fullName evidence="2">Uncharacterized protein</fullName>
    </submittedName>
</protein>
<reference evidence="2 3" key="1">
    <citation type="submission" date="2014-10" db="EMBL/GenBank/DDBJ databases">
        <title>Draft genome of the hookworm Ancylostoma caninum.</title>
        <authorList>
            <person name="Mitreva M."/>
        </authorList>
    </citation>
    <scope>NUCLEOTIDE SEQUENCE [LARGE SCALE GENOMIC DNA]</scope>
    <source>
        <strain evidence="2 3">Baltimore</strain>
    </source>
</reference>
<keyword evidence="3" id="KW-1185">Reference proteome</keyword>
<feature type="compositionally biased region" description="Basic and acidic residues" evidence="1">
    <location>
        <begin position="148"/>
        <end position="160"/>
    </location>
</feature>
<feature type="compositionally biased region" description="Basic and acidic residues" evidence="1">
    <location>
        <begin position="104"/>
        <end position="113"/>
    </location>
</feature>
<organism evidence="2 3">
    <name type="scientific">Ancylostoma caninum</name>
    <name type="common">Dog hookworm</name>
    <dbReference type="NCBI Taxonomy" id="29170"/>
    <lineage>
        <taxon>Eukaryota</taxon>
        <taxon>Metazoa</taxon>
        <taxon>Ecdysozoa</taxon>
        <taxon>Nematoda</taxon>
        <taxon>Chromadorea</taxon>
        <taxon>Rhabditida</taxon>
        <taxon>Rhabditina</taxon>
        <taxon>Rhabditomorpha</taxon>
        <taxon>Strongyloidea</taxon>
        <taxon>Ancylostomatidae</taxon>
        <taxon>Ancylostomatinae</taxon>
        <taxon>Ancylostoma</taxon>
    </lineage>
</organism>
<evidence type="ECO:0000313" key="2">
    <source>
        <dbReference type="EMBL" id="RCN25611.1"/>
    </source>
</evidence>
<evidence type="ECO:0000256" key="1">
    <source>
        <dbReference type="SAM" id="MobiDB-lite"/>
    </source>
</evidence>
<proteinExistence type="predicted"/>
<dbReference type="EMBL" id="JOJR01011092">
    <property type="protein sequence ID" value="RCN25611.1"/>
    <property type="molecule type" value="Genomic_DNA"/>
</dbReference>
<comment type="caution">
    <text evidence="2">The sequence shown here is derived from an EMBL/GenBank/DDBJ whole genome shotgun (WGS) entry which is preliminary data.</text>
</comment>
<feature type="non-terminal residue" evidence="2">
    <location>
        <position position="1"/>
    </location>
</feature>
<feature type="region of interest" description="Disordered" evidence="1">
    <location>
        <begin position="148"/>
        <end position="168"/>
    </location>
</feature>
<feature type="region of interest" description="Disordered" evidence="1">
    <location>
        <begin position="104"/>
        <end position="133"/>
    </location>
</feature>